<feature type="transmembrane region" description="Helical" evidence="26">
    <location>
        <begin position="135"/>
        <end position="159"/>
    </location>
</feature>
<feature type="transmembrane region" description="Helical" evidence="26">
    <location>
        <begin position="309"/>
        <end position="335"/>
    </location>
</feature>
<comment type="catalytic activity">
    <reaction evidence="13">
        <text>L-lysyl-L-alpha-amino acid(out) = L-lysyl-L-alpha-amino acid(in)</text>
        <dbReference type="Rhea" id="RHEA:79387"/>
        <dbReference type="ChEBI" id="CHEBI:229965"/>
    </reaction>
</comment>
<keyword evidence="7 26" id="KW-0472">Membrane</keyword>
<evidence type="ECO:0000256" key="24">
    <source>
        <dbReference type="ARBA" id="ARBA00045709"/>
    </source>
</evidence>
<organism evidence="28 29">
    <name type="scientific">Raoultibacter massiliensis</name>
    <dbReference type="NCBI Taxonomy" id="1852371"/>
    <lineage>
        <taxon>Bacteria</taxon>
        <taxon>Bacillati</taxon>
        <taxon>Actinomycetota</taxon>
        <taxon>Coriobacteriia</taxon>
        <taxon>Eggerthellales</taxon>
        <taxon>Eggerthellaceae</taxon>
        <taxon>Raoultibacter</taxon>
    </lineage>
</organism>
<dbReference type="Proteomes" id="UP001487305">
    <property type="component" value="Unassembled WGS sequence"/>
</dbReference>
<sequence length="423" mass="44885">MFTLKNSKMQAAIVLILVWLGVFIASYAQNQLAGMSTQFMEHYGFSAEQYAAIYSSSQFIGIFFAFVSGILSDKIGTRKIVLIAAAMVFIAAVCRIFAFSFEAQYISNMFCGFTGMFMAVNRAKILGGWFPPATIALAVGIATTTTPVANTLGVGLTSLMPSVEFAFVVTAVIAAVFFFGWLLFGKERSDEIAAAEDAAKTEDSGKVLKVLVDVLKSPWAWVCCGAAMFCMAAQVPVMAFSTAALQALRGMSPVESGAMITALTIGMGVGSVVSPIIVRAIKKFRPIIVVYTVITALVIYFGWQMPAGPIMYGVYFCGGFCLGYLLAIIFTYPVMIFGREKAATAGGLVQTFVLIGASVFLTNVTIPLAGGASPETFPTIFLIATVFVVVGGILLFVLPDQGKKLVKNKAAVEGDGEGKGITA</sequence>
<feature type="transmembrane region" description="Helical" evidence="26">
    <location>
        <begin position="52"/>
        <end position="71"/>
    </location>
</feature>
<feature type="transmembrane region" description="Helical" evidence="26">
    <location>
        <begin position="219"/>
        <end position="245"/>
    </location>
</feature>
<feature type="transmembrane region" description="Helical" evidence="26">
    <location>
        <begin position="257"/>
        <end position="277"/>
    </location>
</feature>
<reference evidence="28 29" key="1">
    <citation type="submission" date="2024-04" db="EMBL/GenBank/DDBJ databases">
        <title>Human intestinal bacterial collection.</title>
        <authorList>
            <person name="Pauvert C."/>
            <person name="Hitch T.C.A."/>
            <person name="Clavel T."/>
        </authorList>
    </citation>
    <scope>NUCLEOTIDE SEQUENCE [LARGE SCALE GENOMIC DNA]</scope>
    <source>
        <strain evidence="28 29">CLA-KB-H42</strain>
    </source>
</reference>
<evidence type="ECO:0000256" key="8">
    <source>
        <dbReference type="ARBA" id="ARBA00023228"/>
    </source>
</evidence>
<feature type="transmembrane region" description="Helical" evidence="26">
    <location>
        <begin position="165"/>
        <end position="184"/>
    </location>
</feature>
<evidence type="ECO:0000256" key="1">
    <source>
        <dbReference type="ARBA" id="ARBA00004155"/>
    </source>
</evidence>
<dbReference type="InterPro" id="IPR036259">
    <property type="entry name" value="MFS_trans_sf"/>
</dbReference>
<feature type="transmembrane region" description="Helical" evidence="26">
    <location>
        <begin position="347"/>
        <end position="370"/>
    </location>
</feature>
<evidence type="ECO:0000256" key="4">
    <source>
        <dbReference type="ARBA" id="ARBA00022448"/>
    </source>
</evidence>
<feature type="transmembrane region" description="Helical" evidence="26">
    <location>
        <begin position="105"/>
        <end position="123"/>
    </location>
</feature>
<evidence type="ECO:0000256" key="22">
    <source>
        <dbReference type="ARBA" id="ARBA00044985"/>
    </source>
</evidence>
<feature type="domain" description="Major facilitator superfamily (MFS) profile" evidence="27">
    <location>
        <begin position="14"/>
        <end position="403"/>
    </location>
</feature>
<evidence type="ECO:0000256" key="12">
    <source>
        <dbReference type="ARBA" id="ARBA00044884"/>
    </source>
</evidence>
<evidence type="ECO:0000256" key="19">
    <source>
        <dbReference type="ARBA" id="ARBA00044912"/>
    </source>
</evidence>
<evidence type="ECO:0000256" key="15">
    <source>
        <dbReference type="ARBA" id="ARBA00044898"/>
    </source>
</evidence>
<dbReference type="CDD" id="cd06174">
    <property type="entry name" value="MFS"/>
    <property type="match status" value="1"/>
</dbReference>
<feature type="transmembrane region" description="Helical" evidence="26">
    <location>
        <begin position="80"/>
        <end position="99"/>
    </location>
</feature>
<keyword evidence="8" id="KW-0458">Lysosome</keyword>
<comment type="catalytic activity">
    <reaction evidence="10">
        <text>L-histidyl-glycine(out) = L-histidyl-glycine(in)</text>
        <dbReference type="Rhea" id="RHEA:79395"/>
        <dbReference type="ChEBI" id="CHEBI:229957"/>
    </reaction>
</comment>
<evidence type="ECO:0000313" key="29">
    <source>
        <dbReference type="Proteomes" id="UP001487305"/>
    </source>
</evidence>
<evidence type="ECO:0000256" key="2">
    <source>
        <dbReference type="ARBA" id="ARBA00004651"/>
    </source>
</evidence>
<evidence type="ECO:0000256" key="16">
    <source>
        <dbReference type="ARBA" id="ARBA00044899"/>
    </source>
</evidence>
<comment type="catalytic activity">
    <reaction evidence="20">
        <text>L-alanyl-L-lysine(out) = L-alanyl-L-lysine(in)</text>
        <dbReference type="Rhea" id="RHEA:79415"/>
        <dbReference type="ChEBI" id="CHEBI:192470"/>
    </reaction>
</comment>
<comment type="catalytic activity">
    <reaction evidence="14">
        <text>L-alpha-aminoacyl-L-lysine(out) = L-alpha-aminoacyl-L-lysine(in)</text>
        <dbReference type="Rhea" id="RHEA:79383"/>
        <dbReference type="ChEBI" id="CHEBI:229966"/>
    </reaction>
</comment>
<proteinExistence type="inferred from homology"/>
<evidence type="ECO:0000256" key="9">
    <source>
        <dbReference type="ARBA" id="ARBA00044876"/>
    </source>
</evidence>
<evidence type="ECO:0000256" key="18">
    <source>
        <dbReference type="ARBA" id="ARBA00044903"/>
    </source>
</evidence>
<keyword evidence="6 26" id="KW-1133">Transmembrane helix</keyword>
<dbReference type="PROSITE" id="PS50850">
    <property type="entry name" value="MFS"/>
    <property type="match status" value="1"/>
</dbReference>
<comment type="catalytic activity">
    <reaction evidence="21">
        <text>L-lysyl-glycine(out) = L-lysyl-glycine(in)</text>
        <dbReference type="Rhea" id="RHEA:79407"/>
        <dbReference type="ChEBI" id="CHEBI:191202"/>
    </reaction>
</comment>
<accession>A0ABV1JBV6</accession>
<evidence type="ECO:0000256" key="25">
    <source>
        <dbReference type="ARBA" id="ARBA00046376"/>
    </source>
</evidence>
<evidence type="ECO:0000256" key="3">
    <source>
        <dbReference type="ARBA" id="ARBA00008335"/>
    </source>
</evidence>
<gene>
    <name evidence="28" type="ORF">AAA083_01005</name>
</gene>
<comment type="subcellular location">
    <subcellularLocation>
        <location evidence="2">Cell membrane</location>
        <topology evidence="2">Multi-pass membrane protein</topology>
    </subcellularLocation>
    <subcellularLocation>
        <location evidence="1">Lysosome membrane</location>
        <topology evidence="1">Multi-pass membrane protein</topology>
    </subcellularLocation>
</comment>
<comment type="catalytic activity">
    <reaction evidence="11">
        <text>L-alpha-aminoacyl-L-arginine(out) = L-alpha-aminoacyl-L-arginine(in)</text>
        <dbReference type="Rhea" id="RHEA:79367"/>
        <dbReference type="ChEBI" id="CHEBI:229968"/>
    </reaction>
</comment>
<evidence type="ECO:0000256" key="14">
    <source>
        <dbReference type="ARBA" id="ARBA00044893"/>
    </source>
</evidence>
<dbReference type="InterPro" id="IPR052187">
    <property type="entry name" value="MFSD1"/>
</dbReference>
<dbReference type="InterPro" id="IPR020846">
    <property type="entry name" value="MFS_dom"/>
</dbReference>
<evidence type="ECO:0000256" key="5">
    <source>
        <dbReference type="ARBA" id="ARBA00022692"/>
    </source>
</evidence>
<evidence type="ECO:0000259" key="27">
    <source>
        <dbReference type="PROSITE" id="PS50850"/>
    </source>
</evidence>
<dbReference type="InterPro" id="IPR011701">
    <property type="entry name" value="MFS"/>
</dbReference>
<evidence type="ECO:0000256" key="11">
    <source>
        <dbReference type="ARBA" id="ARBA00044881"/>
    </source>
</evidence>
<dbReference type="EMBL" id="JBBNOP010000001">
    <property type="protein sequence ID" value="MEQ3361547.1"/>
    <property type="molecule type" value="Genomic_DNA"/>
</dbReference>
<evidence type="ECO:0000256" key="10">
    <source>
        <dbReference type="ARBA" id="ARBA00044878"/>
    </source>
</evidence>
<keyword evidence="29" id="KW-1185">Reference proteome</keyword>
<dbReference type="Pfam" id="PF07690">
    <property type="entry name" value="MFS_1"/>
    <property type="match status" value="1"/>
</dbReference>
<comment type="catalytic activity">
    <reaction evidence="15">
        <text>L-aspartyl-L-lysine(out) = L-aspartyl-L-lysine(in)</text>
        <dbReference type="Rhea" id="RHEA:79411"/>
        <dbReference type="ChEBI" id="CHEBI:229953"/>
    </reaction>
</comment>
<keyword evidence="4" id="KW-0813">Transport</keyword>
<evidence type="ECO:0000256" key="17">
    <source>
        <dbReference type="ARBA" id="ARBA00044900"/>
    </source>
</evidence>
<comment type="function">
    <text evidence="24">Lysosomal dipeptide uniporter that selectively exports lysine, arginine or histidine-containing dipeptides with a net positive charge from the lysosome lumen into the cytosol. Could play a role in a specific type of protein O-glycosylation indirectly regulating macrophages migration and tissue invasion. Also essential for liver homeostasis.</text>
</comment>
<dbReference type="Gene3D" id="1.20.1250.20">
    <property type="entry name" value="MFS general substrate transporter like domains"/>
    <property type="match status" value="2"/>
</dbReference>
<evidence type="ECO:0000313" key="28">
    <source>
        <dbReference type="EMBL" id="MEQ3361547.1"/>
    </source>
</evidence>
<dbReference type="RefSeq" id="WP_180963606.1">
    <property type="nucleotide sequence ID" value="NZ_DBFADM010000033.1"/>
</dbReference>
<comment type="similarity">
    <text evidence="3">Belongs to the major facilitator superfamily.</text>
</comment>
<comment type="subunit">
    <text evidence="25">Homodimer. Interacts with lysosomal protein GLMP (via lumenal domain); the interaction starts while both proteins are still in the endoplasmic reticulum and is required for stabilization of MFSD1 in lysosomes but has no direct effect on its targeting to lysosomes or transporter activity.</text>
</comment>
<keyword evidence="5 26" id="KW-0812">Transmembrane</keyword>
<dbReference type="PANTHER" id="PTHR23512:SF3">
    <property type="entry name" value="MAJOR FACILITATOR SUPERFAMILY DOMAIN-CONTAINING PROTEIN 1"/>
    <property type="match status" value="1"/>
</dbReference>
<dbReference type="PANTHER" id="PTHR23512">
    <property type="entry name" value="MAJOR FACILITATOR SUPERFAMILY DOMAIN-CONTAINING PROTEIN 1"/>
    <property type="match status" value="1"/>
</dbReference>
<evidence type="ECO:0000256" key="23">
    <source>
        <dbReference type="ARBA" id="ARBA00045018"/>
    </source>
</evidence>
<evidence type="ECO:0000256" key="20">
    <source>
        <dbReference type="ARBA" id="ARBA00044919"/>
    </source>
</evidence>
<protein>
    <recommendedName>
        <fullName evidence="22">Lysosomal dipeptide transporter MFSD1</fullName>
    </recommendedName>
    <alternativeName>
        <fullName evidence="23">Major facilitator superfamily domain-containing protein 1</fullName>
    </alternativeName>
</protein>
<comment type="caution">
    <text evidence="28">The sequence shown here is derived from an EMBL/GenBank/DDBJ whole genome shotgun (WGS) entry which is preliminary data.</text>
</comment>
<name>A0ABV1JBV6_9ACTN</name>
<comment type="catalytic activity">
    <reaction evidence="12">
        <text>L-alpha-aminoacyl-L-histidine(out) = L-alpha-aminoacyl-L-histidine(in)</text>
        <dbReference type="Rhea" id="RHEA:79375"/>
        <dbReference type="ChEBI" id="CHEBI:229967"/>
    </reaction>
</comment>
<evidence type="ECO:0000256" key="26">
    <source>
        <dbReference type="SAM" id="Phobius"/>
    </source>
</evidence>
<evidence type="ECO:0000256" key="13">
    <source>
        <dbReference type="ARBA" id="ARBA00044891"/>
    </source>
</evidence>
<comment type="catalytic activity">
    <reaction evidence="18">
        <text>L-arginyl-glycine(out) = L-arginyl-glycine(in)</text>
        <dbReference type="Rhea" id="RHEA:79391"/>
        <dbReference type="ChEBI" id="CHEBI:229955"/>
    </reaction>
</comment>
<evidence type="ECO:0000256" key="7">
    <source>
        <dbReference type="ARBA" id="ARBA00023136"/>
    </source>
</evidence>
<dbReference type="SUPFAM" id="SSF103473">
    <property type="entry name" value="MFS general substrate transporter"/>
    <property type="match status" value="1"/>
</dbReference>
<comment type="catalytic activity">
    <reaction evidence="16">
        <text>L-arginyl-L-alpha-amino acid(out) = L-arginyl-L-alpha-amino acid(in)</text>
        <dbReference type="Rhea" id="RHEA:79371"/>
        <dbReference type="ChEBI" id="CHEBI:84315"/>
    </reaction>
</comment>
<evidence type="ECO:0000256" key="6">
    <source>
        <dbReference type="ARBA" id="ARBA00022989"/>
    </source>
</evidence>
<comment type="catalytic activity">
    <reaction evidence="9">
        <text>L-lysyl-L-alanine(out) = L-lysyl-L-alanine(in)</text>
        <dbReference type="Rhea" id="RHEA:79399"/>
        <dbReference type="ChEBI" id="CHEBI:229954"/>
    </reaction>
</comment>
<comment type="catalytic activity">
    <reaction evidence="17">
        <text>L-lysyl-L-lysine(out) = L-lysyl-L-lysine(in)</text>
        <dbReference type="Rhea" id="RHEA:79403"/>
        <dbReference type="ChEBI" id="CHEBI:229956"/>
    </reaction>
</comment>
<comment type="catalytic activity">
    <reaction evidence="19">
        <text>L-histidyl-L-alpha-amino acid(out) = L-histidyl-L-alpha-amino acid(in)</text>
        <dbReference type="Rhea" id="RHEA:79379"/>
        <dbReference type="ChEBI" id="CHEBI:229964"/>
    </reaction>
</comment>
<feature type="transmembrane region" description="Helical" evidence="26">
    <location>
        <begin position="376"/>
        <end position="398"/>
    </location>
</feature>
<evidence type="ECO:0000256" key="21">
    <source>
        <dbReference type="ARBA" id="ARBA00044924"/>
    </source>
</evidence>
<feature type="transmembrane region" description="Helical" evidence="26">
    <location>
        <begin position="284"/>
        <end position="303"/>
    </location>
</feature>